<dbReference type="RefSeq" id="WP_343785617.1">
    <property type="nucleotide sequence ID" value="NZ_BAAAFH010000003.1"/>
</dbReference>
<dbReference type="PROSITE" id="PS51257">
    <property type="entry name" value="PROKAR_LIPOPROTEIN"/>
    <property type="match status" value="1"/>
</dbReference>
<evidence type="ECO:0000313" key="1">
    <source>
        <dbReference type="EMBL" id="GAA0874711.1"/>
    </source>
</evidence>
<organism evidence="1 2">
    <name type="scientific">Wandonia haliotis</name>
    <dbReference type="NCBI Taxonomy" id="574963"/>
    <lineage>
        <taxon>Bacteria</taxon>
        <taxon>Pseudomonadati</taxon>
        <taxon>Bacteroidota</taxon>
        <taxon>Flavobacteriia</taxon>
        <taxon>Flavobacteriales</taxon>
        <taxon>Crocinitomicaceae</taxon>
        <taxon>Wandonia</taxon>
    </lineage>
</organism>
<dbReference type="Proteomes" id="UP001501126">
    <property type="component" value="Unassembled WGS sequence"/>
</dbReference>
<protein>
    <recommendedName>
        <fullName evidence="3">CHRD domain-containing protein</fullName>
    </recommendedName>
</protein>
<reference evidence="1 2" key="1">
    <citation type="journal article" date="2019" name="Int. J. Syst. Evol. Microbiol.">
        <title>The Global Catalogue of Microorganisms (GCM) 10K type strain sequencing project: providing services to taxonomists for standard genome sequencing and annotation.</title>
        <authorList>
            <consortium name="The Broad Institute Genomics Platform"/>
            <consortium name="The Broad Institute Genome Sequencing Center for Infectious Disease"/>
            <person name="Wu L."/>
            <person name="Ma J."/>
        </authorList>
    </citation>
    <scope>NUCLEOTIDE SEQUENCE [LARGE SCALE GENOMIC DNA]</scope>
    <source>
        <strain evidence="1 2">JCM 16083</strain>
    </source>
</reference>
<dbReference type="EMBL" id="BAAAFH010000003">
    <property type="protein sequence ID" value="GAA0874711.1"/>
    <property type="molecule type" value="Genomic_DNA"/>
</dbReference>
<gene>
    <name evidence="1" type="ORF">GCM10009118_11190</name>
</gene>
<comment type="caution">
    <text evidence="1">The sequence shown here is derived from an EMBL/GenBank/DDBJ whole genome shotgun (WGS) entry which is preliminary data.</text>
</comment>
<sequence>MNYKRINQLMIIPALVFSIASGFSSCKKEEEEPMPTPVQMKSSTYDYEFNNGQVVESAAYAGMHNDNLTAALTVEEVSGGQSKITVELTNTVDGAMYMIHAHDAADPGSTPNGTPYNETPNSEVFSKMVTGNGGTVSVSQTVNSSYIEITTNYNGFFVVHDPLQNVSTSDVSTFLVVGTFAREQQASNLASMTYDYAFNTGQLVAEYAYSGSHSSTISARLRLQELTNGMTRVSVMLMNSVSGEMYMVHAHDTADPATTPNGTPYNETPNGDVLTLMINGNGSTAMNSQFSPMSITELSGTYSGFFVVHDPLQPISTTDPTTYVVLGVFAN</sequence>
<accession>A0ABN1MNQ9</accession>
<proteinExistence type="predicted"/>
<evidence type="ECO:0008006" key="3">
    <source>
        <dbReference type="Google" id="ProtNLM"/>
    </source>
</evidence>
<evidence type="ECO:0000313" key="2">
    <source>
        <dbReference type="Proteomes" id="UP001501126"/>
    </source>
</evidence>
<name>A0ABN1MNQ9_9FLAO</name>
<keyword evidence="2" id="KW-1185">Reference proteome</keyword>